<dbReference type="GO" id="GO:0005886">
    <property type="term" value="C:plasma membrane"/>
    <property type="evidence" value="ECO:0007669"/>
    <property type="project" value="UniProtKB-SubCell"/>
</dbReference>
<keyword evidence="7 9" id="KW-0472">Membrane</keyword>
<evidence type="ECO:0000256" key="5">
    <source>
        <dbReference type="ARBA" id="ARBA00022692"/>
    </source>
</evidence>
<comment type="function">
    <text evidence="9">Part of the tripartite ATP-independent periplasmic (TRAP) transport system.</text>
</comment>
<evidence type="ECO:0000313" key="11">
    <source>
        <dbReference type="EMBL" id="ROQ00985.1"/>
    </source>
</evidence>
<protein>
    <recommendedName>
        <fullName evidence="9">TRAP transporter small permease protein</fullName>
    </recommendedName>
</protein>
<feature type="transmembrane region" description="Helical" evidence="9">
    <location>
        <begin position="50"/>
        <end position="68"/>
    </location>
</feature>
<keyword evidence="12" id="KW-1185">Reference proteome</keyword>
<dbReference type="Pfam" id="PF04290">
    <property type="entry name" value="DctQ"/>
    <property type="match status" value="1"/>
</dbReference>
<keyword evidence="6 9" id="KW-1133">Transmembrane helix</keyword>
<feature type="transmembrane region" description="Helical" evidence="9">
    <location>
        <begin position="12"/>
        <end position="30"/>
    </location>
</feature>
<gene>
    <name evidence="11" type="ORF">EDC65_0155</name>
</gene>
<dbReference type="GO" id="GO:0015740">
    <property type="term" value="P:C4-dicarboxylate transport"/>
    <property type="evidence" value="ECO:0007669"/>
    <property type="project" value="TreeGrafter"/>
</dbReference>
<evidence type="ECO:0000256" key="9">
    <source>
        <dbReference type="RuleBase" id="RU369079"/>
    </source>
</evidence>
<keyword evidence="5 9" id="KW-0812">Transmembrane</keyword>
<feature type="transmembrane region" description="Helical" evidence="9">
    <location>
        <begin position="89"/>
        <end position="109"/>
    </location>
</feature>
<accession>A0A3N1MD30</accession>
<feature type="domain" description="Tripartite ATP-independent periplasmic transporters DctQ component" evidence="10">
    <location>
        <begin position="26"/>
        <end position="157"/>
    </location>
</feature>
<name>A0A3N1MD30_9PROT</name>
<evidence type="ECO:0000256" key="6">
    <source>
        <dbReference type="ARBA" id="ARBA00022989"/>
    </source>
</evidence>
<proteinExistence type="inferred from homology"/>
<evidence type="ECO:0000256" key="2">
    <source>
        <dbReference type="ARBA" id="ARBA00022448"/>
    </source>
</evidence>
<evidence type="ECO:0000259" key="10">
    <source>
        <dbReference type="Pfam" id="PF04290"/>
    </source>
</evidence>
<evidence type="ECO:0000256" key="1">
    <source>
        <dbReference type="ARBA" id="ARBA00004429"/>
    </source>
</evidence>
<evidence type="ECO:0000256" key="7">
    <source>
        <dbReference type="ARBA" id="ARBA00023136"/>
    </source>
</evidence>
<keyword evidence="4 9" id="KW-0997">Cell inner membrane</keyword>
<evidence type="ECO:0000256" key="8">
    <source>
        <dbReference type="ARBA" id="ARBA00038436"/>
    </source>
</evidence>
<dbReference type="Proteomes" id="UP000278222">
    <property type="component" value="Unassembled WGS sequence"/>
</dbReference>
<feature type="transmembrane region" description="Helical" evidence="9">
    <location>
        <begin position="129"/>
        <end position="151"/>
    </location>
</feature>
<comment type="caution">
    <text evidence="11">The sequence shown here is derived from an EMBL/GenBank/DDBJ whole genome shotgun (WGS) entry which is preliminary data.</text>
</comment>
<keyword evidence="2 9" id="KW-0813">Transport</keyword>
<sequence>MGMLSRTIQRLALGLGILSGFGTVVMMLLIVADVAGRTFFNVSLPGSSELAELLLVAMIFLGLAAAQQRREHFNIELATQYLPPLVKQVVALAGWVISLAVVGLLAWLSSKQAWTAFLRDEASYGIIAFPIWPARMLIAFGLALLAVQILLDIAGTLRPRPAAGDLAPQTSRHE</sequence>
<comment type="subunit">
    <text evidence="9">The complex comprises the extracytoplasmic solute receptor protein and the two transmembrane proteins.</text>
</comment>
<dbReference type="EMBL" id="RJKX01000011">
    <property type="protein sequence ID" value="ROQ00985.1"/>
    <property type="molecule type" value="Genomic_DNA"/>
</dbReference>
<comment type="similarity">
    <text evidence="8 9">Belongs to the TRAP transporter small permease family.</text>
</comment>
<evidence type="ECO:0000256" key="4">
    <source>
        <dbReference type="ARBA" id="ARBA00022519"/>
    </source>
</evidence>
<evidence type="ECO:0000256" key="3">
    <source>
        <dbReference type="ARBA" id="ARBA00022475"/>
    </source>
</evidence>
<comment type="subcellular location">
    <subcellularLocation>
        <location evidence="1 9">Cell inner membrane</location>
        <topology evidence="1 9">Multi-pass membrane protein</topology>
    </subcellularLocation>
</comment>
<dbReference type="InterPro" id="IPR055348">
    <property type="entry name" value="DctQ"/>
</dbReference>
<dbReference type="GO" id="GO:0022857">
    <property type="term" value="F:transmembrane transporter activity"/>
    <property type="evidence" value="ECO:0007669"/>
    <property type="project" value="UniProtKB-UniRule"/>
</dbReference>
<dbReference type="PANTHER" id="PTHR35011">
    <property type="entry name" value="2,3-DIKETO-L-GULONATE TRAP TRANSPORTER SMALL PERMEASE PROTEIN YIAM"/>
    <property type="match status" value="1"/>
</dbReference>
<reference evidence="11 12" key="1">
    <citation type="submission" date="2018-11" db="EMBL/GenBank/DDBJ databases">
        <title>Genomic Encyclopedia of Type Strains, Phase IV (KMG-IV): sequencing the most valuable type-strain genomes for metagenomic binning, comparative biology and taxonomic classification.</title>
        <authorList>
            <person name="Goeker M."/>
        </authorList>
    </citation>
    <scope>NUCLEOTIDE SEQUENCE [LARGE SCALE GENOMIC DNA]</scope>
    <source>
        <strain evidence="11 12">DSM 5900</strain>
    </source>
</reference>
<evidence type="ECO:0000313" key="12">
    <source>
        <dbReference type="Proteomes" id="UP000278222"/>
    </source>
</evidence>
<dbReference type="AlphaFoldDB" id="A0A3N1MD30"/>
<dbReference type="OrthoDB" id="2877624at2"/>
<organism evidence="11 12">
    <name type="scientific">Stella humosa</name>
    <dbReference type="NCBI Taxonomy" id="94"/>
    <lineage>
        <taxon>Bacteria</taxon>
        <taxon>Pseudomonadati</taxon>
        <taxon>Pseudomonadota</taxon>
        <taxon>Alphaproteobacteria</taxon>
        <taxon>Rhodospirillales</taxon>
        <taxon>Stellaceae</taxon>
        <taxon>Stella</taxon>
    </lineage>
</organism>
<keyword evidence="3" id="KW-1003">Cell membrane</keyword>
<dbReference type="InterPro" id="IPR007387">
    <property type="entry name" value="TRAP_DctQ"/>
</dbReference>
<dbReference type="PANTHER" id="PTHR35011:SF10">
    <property type="entry name" value="TRAP TRANSPORTER SMALL PERMEASE PROTEIN"/>
    <property type="match status" value="1"/>
</dbReference>